<name>A0A1X3FXY2_9BRAD</name>
<gene>
    <name evidence="4" type="ORF">BSZ18_11760</name>
</gene>
<proteinExistence type="inferred from homology"/>
<dbReference type="InterPro" id="IPR002577">
    <property type="entry name" value="HTH_HxlR"/>
</dbReference>
<dbReference type="Proteomes" id="UP000193553">
    <property type="component" value="Unassembled WGS sequence"/>
</dbReference>
<dbReference type="CDD" id="cd05233">
    <property type="entry name" value="SDR_c"/>
    <property type="match status" value="1"/>
</dbReference>
<dbReference type="Gene3D" id="3.40.50.720">
    <property type="entry name" value="NAD(P)-binding Rossmann-like Domain"/>
    <property type="match status" value="1"/>
</dbReference>
<dbReference type="PROSITE" id="PS51118">
    <property type="entry name" value="HTH_HXLR"/>
    <property type="match status" value="1"/>
</dbReference>
<comment type="similarity">
    <text evidence="1">Belongs to the short-chain dehydrogenases/reductases (SDR) family.</text>
</comment>
<organism evidence="4 5">
    <name type="scientific">Bradyrhizobium canariense</name>
    <dbReference type="NCBI Taxonomy" id="255045"/>
    <lineage>
        <taxon>Bacteria</taxon>
        <taxon>Pseudomonadati</taxon>
        <taxon>Pseudomonadota</taxon>
        <taxon>Alphaproteobacteria</taxon>
        <taxon>Hyphomicrobiales</taxon>
        <taxon>Nitrobacteraceae</taxon>
        <taxon>Bradyrhizobium</taxon>
    </lineage>
</organism>
<sequence length="378" mass="40639">MTKGHHRTGAASPISRALNAIGDRWTLRIVQDALEGSRRFGQFQRSLGLAKNILSARLKTLVEFEIFRISPASDGSAYREYNLTAKGRALCSVLVAIRQWEEKFTLPGTNATPPLDRVGNIYSRQVFCLIAPRATNSPKGSAMNTEAKVAVITGASQGIGAALVKAYRDRNYRVVATSRSIRASDDDGLLVVPGDIADRRTAERAISEGVARFGRIDTLVNNAGIFIAKPFTEYSETDYAAMLGVNLAGFFHMTQLAIPEMEKRGAGHVVQITTSLTDHALHSVPSVLASLTKGGLNAATKSLAIEFATRGIRTNAVSLGAIKSPMNPPDTHARLHILHPLGHMGEIADVVDAVFYLESAEFVTGEILHVDGGQTAGH</sequence>
<evidence type="ECO:0000256" key="1">
    <source>
        <dbReference type="ARBA" id="ARBA00006484"/>
    </source>
</evidence>
<dbReference type="Gene3D" id="1.10.10.10">
    <property type="entry name" value="Winged helix-like DNA-binding domain superfamily/Winged helix DNA-binding domain"/>
    <property type="match status" value="1"/>
</dbReference>
<dbReference type="PANTHER" id="PTHR43639">
    <property type="entry name" value="OXIDOREDUCTASE, SHORT-CHAIN DEHYDROGENASE/REDUCTASE FAMILY (AFU_ORTHOLOGUE AFUA_5G02870)"/>
    <property type="match status" value="1"/>
</dbReference>
<dbReference type="Pfam" id="PF01638">
    <property type="entry name" value="HxlR"/>
    <property type="match status" value="1"/>
</dbReference>
<evidence type="ECO:0000256" key="2">
    <source>
        <dbReference type="ARBA" id="ARBA00023002"/>
    </source>
</evidence>
<accession>A0A1X3FXY2</accession>
<dbReference type="FunFam" id="3.40.50.720:FF:000084">
    <property type="entry name" value="Short-chain dehydrogenase reductase"/>
    <property type="match status" value="1"/>
</dbReference>
<dbReference type="Pfam" id="PF13561">
    <property type="entry name" value="adh_short_C2"/>
    <property type="match status" value="1"/>
</dbReference>
<dbReference type="PRINTS" id="PR00081">
    <property type="entry name" value="GDHRDH"/>
</dbReference>
<dbReference type="PANTHER" id="PTHR43639:SF1">
    <property type="entry name" value="SHORT-CHAIN DEHYDROGENASE_REDUCTASE FAMILY PROTEIN"/>
    <property type="match status" value="1"/>
</dbReference>
<dbReference type="SUPFAM" id="SSF51735">
    <property type="entry name" value="NAD(P)-binding Rossmann-fold domains"/>
    <property type="match status" value="1"/>
</dbReference>
<evidence type="ECO:0000313" key="4">
    <source>
        <dbReference type="EMBL" id="OSJ12976.1"/>
    </source>
</evidence>
<dbReference type="InterPro" id="IPR036388">
    <property type="entry name" value="WH-like_DNA-bd_sf"/>
</dbReference>
<comment type="caution">
    <text evidence="4">The sequence shown here is derived from an EMBL/GenBank/DDBJ whole genome shotgun (WGS) entry which is preliminary data.</text>
</comment>
<dbReference type="InterPro" id="IPR002347">
    <property type="entry name" value="SDR_fam"/>
</dbReference>
<dbReference type="AlphaFoldDB" id="A0A1X3FXY2"/>
<dbReference type="SUPFAM" id="SSF46785">
    <property type="entry name" value="Winged helix' DNA-binding domain"/>
    <property type="match status" value="1"/>
</dbReference>
<dbReference type="InterPro" id="IPR036390">
    <property type="entry name" value="WH_DNA-bd_sf"/>
</dbReference>
<dbReference type="InterPro" id="IPR036291">
    <property type="entry name" value="NAD(P)-bd_dom_sf"/>
</dbReference>
<keyword evidence="2" id="KW-0560">Oxidoreductase</keyword>
<dbReference type="GO" id="GO:0016491">
    <property type="term" value="F:oxidoreductase activity"/>
    <property type="evidence" value="ECO:0007669"/>
    <property type="project" value="UniProtKB-KW"/>
</dbReference>
<dbReference type="EMBL" id="NAFI01000164">
    <property type="protein sequence ID" value="OSJ12976.1"/>
    <property type="molecule type" value="Genomic_DNA"/>
</dbReference>
<evidence type="ECO:0000313" key="5">
    <source>
        <dbReference type="Proteomes" id="UP000193553"/>
    </source>
</evidence>
<evidence type="ECO:0000259" key="3">
    <source>
        <dbReference type="PROSITE" id="PS51118"/>
    </source>
</evidence>
<protein>
    <recommendedName>
        <fullName evidence="3">HTH hxlR-type domain-containing protein</fullName>
    </recommendedName>
</protein>
<reference evidence="4 5" key="1">
    <citation type="submission" date="2017-03" db="EMBL/GenBank/DDBJ databases">
        <title>Whole genome sequences of fourteen strains of Bradyrhizobium canariense and one strain of Bradyrhizobium japonicum isolated from Lupinus (Papilionoideae: Genisteae) species in Algeria.</title>
        <authorList>
            <person name="Crovadore J."/>
            <person name="Chekireb D."/>
            <person name="Brachmann A."/>
            <person name="Chablais R."/>
            <person name="Cochard B."/>
            <person name="Lefort F."/>
        </authorList>
    </citation>
    <scope>NUCLEOTIDE SEQUENCE [LARGE SCALE GENOMIC DNA]</scope>
    <source>
        <strain evidence="4 5">UBMA195</strain>
    </source>
</reference>
<dbReference type="PRINTS" id="PR00080">
    <property type="entry name" value="SDRFAMILY"/>
</dbReference>
<feature type="domain" description="HTH hxlR-type" evidence="3">
    <location>
        <begin position="12"/>
        <end position="109"/>
    </location>
</feature>